<evidence type="ECO:0000313" key="3">
    <source>
        <dbReference type="Proteomes" id="UP000076154"/>
    </source>
</evidence>
<dbReference type="EMBL" id="LUEZ02000107">
    <property type="protein sequence ID" value="RDB17923.1"/>
    <property type="molecule type" value="Genomic_DNA"/>
</dbReference>
<dbReference type="GO" id="GO:0004842">
    <property type="term" value="F:ubiquitin-protein transferase activity"/>
    <property type="evidence" value="ECO:0007669"/>
    <property type="project" value="TreeGrafter"/>
</dbReference>
<sequence>MRGLNSLPIDDDIVDRILSFLPSYSSLGATILSSKSFYNIFKLHPNSILRAVSYNVTGPALPQSLRVLRYTPPVEHAFSQPDPLKTPPPPSWTETDPVSPITTQEARDLKKNAAVVNALEDLFSSRYKDRTSQTSKLDSMESWQFRRAMYRLILFSKAFPVEEIEDIDFDNDVDDEEIEHTRLKRKQLLSEFGNYDLLAIHSAAEFLMEIAQWAAIAENAGAAFVGMEEIAVCKGPEVVLNAYRTRSTFDLREYLDLEELLPLFEHYISHPLGKLWQERKMKPPPNDASHWKSILKDVHDKDACHRCGTVQGFNLWTEACWEYLAGVPSTRIGNLSSLLKGRIAQNLVDGPLLREMLSSSSFTYTKMLQEIHEIRTPPYDTWDKQDWLCEACITNILRSHLHLWLLERKRQNGQQIPEDCWYGYNCNTQVHKMHHVMRVNHLCEPTR</sequence>
<dbReference type="InterPro" id="IPR052256">
    <property type="entry name" value="E3_ubiquitin-ligase_CHFR"/>
</dbReference>
<dbReference type="GO" id="GO:0016567">
    <property type="term" value="P:protein ubiquitination"/>
    <property type="evidence" value="ECO:0007669"/>
    <property type="project" value="TreeGrafter"/>
</dbReference>
<evidence type="ECO:0008006" key="4">
    <source>
        <dbReference type="Google" id="ProtNLM"/>
    </source>
</evidence>
<gene>
    <name evidence="2" type="ORF">Hypma_000688</name>
</gene>
<organism evidence="2 3">
    <name type="scientific">Hypsizygus marmoreus</name>
    <name type="common">White beech mushroom</name>
    <name type="synonym">Agaricus marmoreus</name>
    <dbReference type="NCBI Taxonomy" id="39966"/>
    <lineage>
        <taxon>Eukaryota</taxon>
        <taxon>Fungi</taxon>
        <taxon>Dikarya</taxon>
        <taxon>Basidiomycota</taxon>
        <taxon>Agaricomycotina</taxon>
        <taxon>Agaricomycetes</taxon>
        <taxon>Agaricomycetidae</taxon>
        <taxon>Agaricales</taxon>
        <taxon>Tricholomatineae</taxon>
        <taxon>Lyophyllaceae</taxon>
        <taxon>Hypsizygus</taxon>
    </lineage>
</organism>
<evidence type="ECO:0000256" key="1">
    <source>
        <dbReference type="SAM" id="MobiDB-lite"/>
    </source>
</evidence>
<comment type="caution">
    <text evidence="2">The sequence shown here is derived from an EMBL/GenBank/DDBJ whole genome shotgun (WGS) entry which is preliminary data.</text>
</comment>
<feature type="region of interest" description="Disordered" evidence="1">
    <location>
        <begin position="77"/>
        <end position="98"/>
    </location>
</feature>
<dbReference type="PANTHER" id="PTHR16079">
    <property type="entry name" value="UBIQUITIN LIGASE PROTEIN CHFR"/>
    <property type="match status" value="1"/>
</dbReference>
<dbReference type="OrthoDB" id="2745518at2759"/>
<dbReference type="AlphaFoldDB" id="A0A369JDZ8"/>
<reference evidence="2" key="1">
    <citation type="submission" date="2018-04" db="EMBL/GenBank/DDBJ databases">
        <title>Whole genome sequencing of Hypsizygus marmoreus.</title>
        <authorList>
            <person name="Choi I.-G."/>
            <person name="Min B."/>
            <person name="Kim J.-G."/>
            <person name="Kim S."/>
            <person name="Oh Y.-L."/>
            <person name="Kong W.-S."/>
            <person name="Park H."/>
            <person name="Jeong J."/>
            <person name="Song E.-S."/>
        </authorList>
    </citation>
    <scope>NUCLEOTIDE SEQUENCE [LARGE SCALE GENOMIC DNA]</scope>
    <source>
        <strain evidence="2">51987-8</strain>
    </source>
</reference>
<name>A0A369JDZ8_HYPMA</name>
<dbReference type="PANTHER" id="PTHR16079:SF4">
    <property type="entry name" value="E3 UBIQUITIN-PROTEIN LIGASE CHFR"/>
    <property type="match status" value="1"/>
</dbReference>
<accession>A0A369JDZ8</accession>
<dbReference type="GO" id="GO:0005634">
    <property type="term" value="C:nucleus"/>
    <property type="evidence" value="ECO:0007669"/>
    <property type="project" value="TreeGrafter"/>
</dbReference>
<dbReference type="GO" id="GO:0006511">
    <property type="term" value="P:ubiquitin-dependent protein catabolic process"/>
    <property type="evidence" value="ECO:0007669"/>
    <property type="project" value="TreeGrafter"/>
</dbReference>
<protein>
    <recommendedName>
        <fullName evidence="4">Aprataxin and PNK-like factor PBZ domain-containing protein</fullName>
    </recommendedName>
</protein>
<dbReference type="InParanoid" id="A0A369JDZ8"/>
<dbReference type="STRING" id="39966.A0A369JDZ8"/>
<proteinExistence type="predicted"/>
<keyword evidence="3" id="KW-1185">Reference proteome</keyword>
<dbReference type="Proteomes" id="UP000076154">
    <property type="component" value="Unassembled WGS sequence"/>
</dbReference>
<evidence type="ECO:0000313" key="2">
    <source>
        <dbReference type="EMBL" id="RDB17923.1"/>
    </source>
</evidence>